<dbReference type="AlphaFoldDB" id="A0AAV5QKN9"/>
<dbReference type="PANTHER" id="PTHR11200">
    <property type="entry name" value="INOSITOL 5-PHOSPHATASE"/>
    <property type="match status" value="1"/>
</dbReference>
<protein>
    <recommendedName>
        <fullName evidence="1">Inositol polyphosphate-related phosphatase domain-containing protein</fullName>
    </recommendedName>
</protein>
<dbReference type="SUPFAM" id="SSF56219">
    <property type="entry name" value="DNase I-like"/>
    <property type="match status" value="2"/>
</dbReference>
<keyword evidence="3" id="KW-1185">Reference proteome</keyword>
<dbReference type="InterPro" id="IPR000300">
    <property type="entry name" value="IPPc"/>
</dbReference>
<dbReference type="Gene3D" id="3.60.10.10">
    <property type="entry name" value="Endonuclease/exonuclease/phosphatase"/>
    <property type="match status" value="1"/>
</dbReference>
<dbReference type="Pfam" id="PF22669">
    <property type="entry name" value="Exo_endo_phos2"/>
    <property type="match status" value="2"/>
</dbReference>
<proteinExistence type="predicted"/>
<dbReference type="SMART" id="SM00128">
    <property type="entry name" value="IPPc"/>
    <property type="match status" value="1"/>
</dbReference>
<reference evidence="2 3" key="1">
    <citation type="journal article" date="2023" name="Elife">
        <title>Identification of key yeast species and microbe-microbe interactions impacting larval growth of Drosophila in the wild.</title>
        <authorList>
            <person name="Mure A."/>
            <person name="Sugiura Y."/>
            <person name="Maeda R."/>
            <person name="Honda K."/>
            <person name="Sakurai N."/>
            <person name="Takahashi Y."/>
            <person name="Watada M."/>
            <person name="Katoh T."/>
            <person name="Gotoh A."/>
            <person name="Gotoh Y."/>
            <person name="Taniguchi I."/>
            <person name="Nakamura K."/>
            <person name="Hayashi T."/>
            <person name="Katayama T."/>
            <person name="Uemura T."/>
            <person name="Hattori Y."/>
        </authorList>
    </citation>
    <scope>NUCLEOTIDE SEQUENCE [LARGE SCALE GENOMIC DNA]</scope>
    <source>
        <strain evidence="2 3">SC-9</strain>
    </source>
</reference>
<feature type="domain" description="Inositol polyphosphate-related phosphatase" evidence="1">
    <location>
        <begin position="143"/>
        <end position="705"/>
    </location>
</feature>
<gene>
    <name evidence="2" type="ORF">DASC09_027580</name>
</gene>
<accession>A0AAV5QKN9</accession>
<dbReference type="InterPro" id="IPR046985">
    <property type="entry name" value="IP5"/>
</dbReference>
<dbReference type="PANTHER" id="PTHR11200:SF275">
    <property type="entry name" value="LD06095P"/>
    <property type="match status" value="1"/>
</dbReference>
<evidence type="ECO:0000313" key="3">
    <source>
        <dbReference type="Proteomes" id="UP001360560"/>
    </source>
</evidence>
<dbReference type="Gene3D" id="2.60.40.10">
    <property type="entry name" value="Immunoglobulins"/>
    <property type="match status" value="1"/>
</dbReference>
<dbReference type="GO" id="GO:0046856">
    <property type="term" value="P:phosphatidylinositol dephosphorylation"/>
    <property type="evidence" value="ECO:0007669"/>
    <property type="project" value="InterPro"/>
</dbReference>
<organism evidence="2 3">
    <name type="scientific">Saccharomycopsis crataegensis</name>
    <dbReference type="NCBI Taxonomy" id="43959"/>
    <lineage>
        <taxon>Eukaryota</taxon>
        <taxon>Fungi</taxon>
        <taxon>Dikarya</taxon>
        <taxon>Ascomycota</taxon>
        <taxon>Saccharomycotina</taxon>
        <taxon>Saccharomycetes</taxon>
        <taxon>Saccharomycopsidaceae</taxon>
        <taxon>Saccharomycopsis</taxon>
    </lineage>
</organism>
<evidence type="ECO:0000259" key="1">
    <source>
        <dbReference type="SMART" id="SM00128"/>
    </source>
</evidence>
<sequence>MELVTDKTKLWYFPPDSEEDVPRYALQTAKGSNGEFLIYDEIKLLTNEDILKIQPLRVNSDQMQVNFRNSSIGSANFDDDEAEDHFTNFVSQWKSGLKFIEQSKSETTLAQLKQQRQLEEKKRQKIQLFKFLCSNLKNYIKPSDINVRIITWNLQGNSRVFETERENLKKLLNVQGDLNDPNIKAPDMYIINLQETVILNTLSFYSSPVLVNEWANFIIGILNEEFTDGRPSSSSSNLTASDRILNEEKDSLKYDYLVDNRLVGLSSIIIVRQCLKRQISNIEVSTTGTGILNMFGNKGAILIKFTFSYDKDILPYITDEATELTDQERKDIVHGYKFVVVNTHLTAGENNLAKRKRELQAIEKNLRLKEYFKDDSFYLVNPLLSYDYFNSNSTNGGDIDPFKFNDQETMRDNRLISMEDLTLKNKGNDETSKKNSLANGEQFQDISLMAEQGSTITSPKETASKIVSPLLGLADKFPKSPSLSLNDGATFKVTSPNISDSKTSFFNDCFVFFGGDMNFRLVPLGNDLQPTDATANNINEANKEFQNEVKELVLQKRIDALLERDSLSIEKGNLNILGGFNEAPIDFMPTYKCMVKQNKPTVPSSSETITSGSINEVSEDSNIDIEDLSINSGPYDDTPYDFARIPSYTDRIFFSESNIFEDDPSESPHDSSSRHIRVNKYESVPDFTSSDHRPVYLDLTLQKLDLIDFDERYKLMKSFLKTVDLQENSKKPVAEISPIDMKVQDLKIFNKPMEHEVVIENNGKKRFSWEIVNYDPKNLNKFVQVESTLDTNDVDDKGLFENYLKQPVVEVFPTQGTIPALGKMKVKIKVNSVKVGIKKILLSLILRIIGAKDFFLTYEFITKNSIFGESLDLLNNIKGFGSSSGIPPSIYELVNYLSNNLHQDMFNDVYDFNGSSKMELESKILDDLDLSIREQLENSEGLDQNYIKQTTKFNGEDETNSIANAMVRTLLLLLNNLDGGIIPKEFATFILDDIQLPSFFNLNINKFELQSDITTKVLEFLPGLRANVFMYISSFLTLYLNQFQNADRNYLASLFEEALISLPADASRAIKGKRREVLKILI</sequence>
<dbReference type="GO" id="GO:0004439">
    <property type="term" value="F:phosphatidylinositol-4,5-bisphosphate 5-phosphatase activity"/>
    <property type="evidence" value="ECO:0007669"/>
    <property type="project" value="TreeGrafter"/>
</dbReference>
<dbReference type="InterPro" id="IPR036691">
    <property type="entry name" value="Endo/exonu/phosph_ase_sf"/>
</dbReference>
<name>A0AAV5QKN9_9ASCO</name>
<dbReference type="GeneID" id="90073412"/>
<dbReference type="InterPro" id="IPR013783">
    <property type="entry name" value="Ig-like_fold"/>
</dbReference>
<evidence type="ECO:0000313" key="2">
    <source>
        <dbReference type="EMBL" id="GMM35433.1"/>
    </source>
</evidence>
<dbReference type="Proteomes" id="UP001360560">
    <property type="component" value="Unassembled WGS sequence"/>
</dbReference>
<dbReference type="EMBL" id="BTFZ01000006">
    <property type="protein sequence ID" value="GMM35433.1"/>
    <property type="molecule type" value="Genomic_DNA"/>
</dbReference>
<comment type="caution">
    <text evidence="2">The sequence shown here is derived from an EMBL/GenBank/DDBJ whole genome shotgun (WGS) entry which is preliminary data.</text>
</comment>
<dbReference type="RefSeq" id="XP_064852433.1">
    <property type="nucleotide sequence ID" value="XM_064996361.1"/>
</dbReference>